<name>A0A242K200_9ENTE</name>
<dbReference type="InterPro" id="IPR038555">
    <property type="entry name" value="Zincin_1_sf"/>
</dbReference>
<dbReference type="AlphaFoldDB" id="A0A242K200"/>
<dbReference type="Gene3D" id="3.30.2010.20">
    <property type="match status" value="1"/>
</dbReference>
<protein>
    <recommendedName>
        <fullName evidence="4">IrrE N-terminal-like domain-containing protein</fullName>
    </recommendedName>
</protein>
<sequence length="210" mass="24256">MHFSDEFLGYLELKQDLLFHKIPEEKIPYYVNEALVIGRTAAQPFKGRTATELLAEQNISIEAVEGDGTFFKVKFRAQFEADSKGKNQILLYKQSLEELAEANQLTNEAVEEIVLIHEFFHFLEERQALAVPEQLDTIESFHFLGLARKAHIQRTSEIAANCFAKEVLGLEYLPSYYDYIFLMKTGELDQIALEEEKSIFERIFSRETSC</sequence>
<dbReference type="Proteomes" id="UP000195141">
    <property type="component" value="Chromosome"/>
</dbReference>
<dbReference type="OrthoDB" id="1842465at2"/>
<reference evidence="2" key="2">
    <citation type="submission" date="2017-05" db="EMBL/GenBank/DDBJ databases">
        <authorList>
            <consortium name="The Broad Institute Genomics Platform"/>
            <consortium name="The Broad Institute Genomic Center for Infectious Diseases"/>
            <person name="Earl A."/>
            <person name="Manson A."/>
            <person name="Schwartman J."/>
            <person name="Gilmore M."/>
            <person name="Abouelleil A."/>
            <person name="Cao P."/>
            <person name="Chapman S."/>
            <person name="Cusick C."/>
            <person name="Shea T."/>
            <person name="Young S."/>
            <person name="Neafsey D."/>
            <person name="Nusbaum C."/>
            <person name="Birren B."/>
        </authorList>
    </citation>
    <scope>NUCLEOTIDE SEQUENCE</scope>
    <source>
        <strain evidence="2">9E7_DIV0242</strain>
    </source>
</reference>
<evidence type="ECO:0000313" key="3">
    <source>
        <dbReference type="Proteomes" id="UP000195141"/>
    </source>
</evidence>
<keyword evidence="3" id="KW-1185">Reference proteome</keyword>
<proteinExistence type="predicted"/>
<dbReference type="RefSeq" id="WP_086350764.1">
    <property type="nucleotide sequence ID" value="NZ_CP147247.1"/>
</dbReference>
<reference evidence="2" key="3">
    <citation type="submission" date="2024-03" db="EMBL/GenBank/DDBJ databases">
        <title>The Genome Sequence of Enterococcus sp. DIV0242b.</title>
        <authorList>
            <consortium name="The Broad Institute Genomics Platform"/>
            <consortium name="The Broad Institute Microbial Omics Core"/>
            <consortium name="The Broad Institute Genomic Center for Infectious Diseases"/>
            <person name="Earl A."/>
            <person name="Manson A."/>
            <person name="Gilmore M."/>
            <person name="Schwartman J."/>
            <person name="Shea T."/>
            <person name="Abouelleil A."/>
            <person name="Cao P."/>
            <person name="Chapman S."/>
            <person name="Cusick C."/>
            <person name="Young S."/>
            <person name="Neafsey D."/>
            <person name="Nusbaum C."/>
            <person name="Birren B."/>
        </authorList>
    </citation>
    <scope>NUCLEOTIDE SEQUENCE</scope>
    <source>
        <strain evidence="2">9E7_DIV0242</strain>
    </source>
</reference>
<evidence type="ECO:0008006" key="4">
    <source>
        <dbReference type="Google" id="ProtNLM"/>
    </source>
</evidence>
<dbReference type="EMBL" id="NGMM01000007">
    <property type="protein sequence ID" value="OTP11689.1"/>
    <property type="molecule type" value="Genomic_DNA"/>
</dbReference>
<gene>
    <name evidence="2" type="ORF">A5888_003494</name>
    <name evidence="1" type="ORF">A5888_003788</name>
</gene>
<evidence type="ECO:0000313" key="1">
    <source>
        <dbReference type="EMBL" id="OTP11689.1"/>
    </source>
</evidence>
<accession>A0A242K200</accession>
<evidence type="ECO:0000313" key="2">
    <source>
        <dbReference type="EMBL" id="WYJ91726.1"/>
    </source>
</evidence>
<dbReference type="EMBL" id="CP147247">
    <property type="protein sequence ID" value="WYJ91726.1"/>
    <property type="molecule type" value="Genomic_DNA"/>
</dbReference>
<reference evidence="1" key="1">
    <citation type="submission" date="2017-05" db="EMBL/GenBank/DDBJ databases">
        <title>The Genome Sequence of Enterococcus sp. 9E7_DIV0242.</title>
        <authorList>
            <consortium name="The Broad Institute Genomics Platform"/>
            <consortium name="The Broad Institute Genomic Center for Infectious Diseases"/>
            <person name="Earl A."/>
            <person name="Manson A."/>
            <person name="Schwartman J."/>
            <person name="Gilmore M."/>
            <person name="Abouelleil A."/>
            <person name="Cao P."/>
            <person name="Chapman S."/>
            <person name="Cusick C."/>
            <person name="Shea T."/>
            <person name="Young S."/>
            <person name="Neafsey D."/>
            <person name="Nusbaum C."/>
            <person name="Birren B."/>
        </authorList>
    </citation>
    <scope>NUCLEOTIDE SEQUENCE [LARGE SCALE GENOMIC DNA]</scope>
    <source>
        <strain evidence="1">9E7_DIV0242</strain>
    </source>
</reference>
<organism evidence="1">
    <name type="scientific">Candidatus Enterococcus clewellii</name>
    <dbReference type="NCBI Taxonomy" id="1834193"/>
    <lineage>
        <taxon>Bacteria</taxon>
        <taxon>Bacillati</taxon>
        <taxon>Bacillota</taxon>
        <taxon>Bacilli</taxon>
        <taxon>Lactobacillales</taxon>
        <taxon>Enterococcaceae</taxon>
        <taxon>Enterococcus</taxon>
    </lineage>
</organism>